<feature type="non-terminal residue" evidence="2">
    <location>
        <position position="82"/>
    </location>
</feature>
<dbReference type="Pfam" id="PF20446">
    <property type="entry name" value="ABC_N"/>
    <property type="match status" value="1"/>
</dbReference>
<name>A0A5D0MLK2_FLESI</name>
<evidence type="ECO:0000313" key="2">
    <source>
        <dbReference type="EMBL" id="TYB32320.1"/>
    </source>
</evidence>
<dbReference type="AlphaFoldDB" id="A0A5D0MLK2"/>
<gene>
    <name evidence="2" type="ORF">FXF49_12140</name>
</gene>
<evidence type="ECO:0000259" key="1">
    <source>
        <dbReference type="Pfam" id="PF20446"/>
    </source>
</evidence>
<dbReference type="Proteomes" id="UP000323337">
    <property type="component" value="Unassembled WGS sequence"/>
</dbReference>
<comment type="caution">
    <text evidence="2">The sequence shown here is derived from an EMBL/GenBank/DDBJ whole genome shotgun (WGS) entry which is preliminary data.</text>
</comment>
<sequence length="82" mass="9576">MRNFSEIKNILSRIDRKGYKAYNDLKGAYRADNFILYMDRIQGDPFAAPSDIRISINRNYLKFPDECIVSASRKIAFEDYTA</sequence>
<dbReference type="GO" id="GO:0016853">
    <property type="term" value="F:isomerase activity"/>
    <property type="evidence" value="ECO:0007669"/>
    <property type="project" value="UniProtKB-KW"/>
</dbReference>
<dbReference type="RefSeq" id="WP_303702166.1">
    <property type="nucleotide sequence ID" value="NZ_VSIV01000396.1"/>
</dbReference>
<evidence type="ECO:0000313" key="3">
    <source>
        <dbReference type="Proteomes" id="UP000323337"/>
    </source>
</evidence>
<feature type="domain" description="ATPase of the ABC class N-terminal" evidence="1">
    <location>
        <begin position="6"/>
        <end position="81"/>
    </location>
</feature>
<dbReference type="InterPro" id="IPR046833">
    <property type="entry name" value="ABC_N"/>
</dbReference>
<accession>A0A5D0MLK2</accession>
<reference evidence="2 3" key="1">
    <citation type="submission" date="2019-08" db="EMBL/GenBank/DDBJ databases">
        <title>Genomic characterization of a novel candidate phylum (ARYD3) from a high temperature, high salinity tertiary oil reservoir in north central Oklahoma, USA.</title>
        <authorList>
            <person name="Youssef N.H."/>
            <person name="Yadav A."/>
            <person name="Elshahed M.S."/>
        </authorList>
    </citation>
    <scope>NUCLEOTIDE SEQUENCE [LARGE SCALE GENOMIC DNA]</scope>
    <source>
        <strain evidence="2">ARYD1</strain>
    </source>
</reference>
<protein>
    <submittedName>
        <fullName evidence="2">Isopentenyl-diphosphate delta-isomerase</fullName>
    </submittedName>
</protein>
<proteinExistence type="predicted"/>
<dbReference type="EMBL" id="VSIV01000396">
    <property type="protein sequence ID" value="TYB32320.1"/>
    <property type="molecule type" value="Genomic_DNA"/>
</dbReference>
<organism evidence="2 3">
    <name type="scientific">Flexistipes sinusarabici</name>
    <dbReference type="NCBI Taxonomy" id="2352"/>
    <lineage>
        <taxon>Bacteria</taxon>
        <taxon>Pseudomonadati</taxon>
        <taxon>Deferribacterota</taxon>
        <taxon>Deferribacteres</taxon>
        <taxon>Deferribacterales</taxon>
        <taxon>Flexistipitaceae</taxon>
        <taxon>Flexistipes</taxon>
    </lineage>
</organism>
<keyword evidence="2" id="KW-0413">Isomerase</keyword>